<evidence type="ECO:0000256" key="1">
    <source>
        <dbReference type="SAM" id="SignalP"/>
    </source>
</evidence>
<proteinExistence type="predicted"/>
<evidence type="ECO:0000313" key="2">
    <source>
        <dbReference type="EMBL" id="PXY20208.1"/>
    </source>
</evidence>
<gene>
    <name evidence="2" type="ORF">BA062_33700</name>
</gene>
<dbReference type="Pfam" id="PF10969">
    <property type="entry name" value="DUF2771"/>
    <property type="match status" value="1"/>
</dbReference>
<comment type="caution">
    <text evidence="2">The sequence shown here is derived from an EMBL/GenBank/DDBJ whole genome shotgun (WGS) entry which is preliminary data.</text>
</comment>
<dbReference type="PROSITE" id="PS51257">
    <property type="entry name" value="PROKAR_LIPOPROTEIN"/>
    <property type="match status" value="1"/>
</dbReference>
<keyword evidence="3" id="KW-1185">Reference proteome</keyword>
<evidence type="ECO:0008006" key="4">
    <source>
        <dbReference type="Google" id="ProtNLM"/>
    </source>
</evidence>
<organism evidence="2 3">
    <name type="scientific">Prauserella flavalba</name>
    <dbReference type="NCBI Taxonomy" id="1477506"/>
    <lineage>
        <taxon>Bacteria</taxon>
        <taxon>Bacillati</taxon>
        <taxon>Actinomycetota</taxon>
        <taxon>Actinomycetes</taxon>
        <taxon>Pseudonocardiales</taxon>
        <taxon>Pseudonocardiaceae</taxon>
        <taxon>Prauserella</taxon>
    </lineage>
</organism>
<reference evidence="2 3" key="1">
    <citation type="submission" date="2016-07" db="EMBL/GenBank/DDBJ databases">
        <title>Draft genome sequence of Prauserella sp. YIM 121212, isolated from alkaline soil.</title>
        <authorList>
            <person name="Ruckert C."/>
            <person name="Albersmeier A."/>
            <person name="Jiang C.-L."/>
            <person name="Jiang Y."/>
            <person name="Kalinowski J."/>
            <person name="Schneider O."/>
            <person name="Winkler A."/>
            <person name="Zotchev S.B."/>
        </authorList>
    </citation>
    <scope>NUCLEOTIDE SEQUENCE [LARGE SCALE GENOMIC DNA]</scope>
    <source>
        <strain evidence="2 3">YIM 121212</strain>
    </source>
</reference>
<dbReference type="Proteomes" id="UP000247892">
    <property type="component" value="Unassembled WGS sequence"/>
</dbReference>
<name>A0A318LEX0_9PSEU</name>
<sequence length="167" mass="17933">MRRAVVAVLGAAAVVLAGCSGTHFPEVTFYADGESVVAEPYDVYCDGMLKECEPAGQRVSLKVRPGKSVQVSLPSEITDTVWTLYAEYRDASGAVKLLPPRTFTDRDDPQTAVTVTPEKPTDQLLTVEIQQLGGAYAADQQGNPILDENGNPQLLARGVWSLKIDPA</sequence>
<protein>
    <recommendedName>
        <fullName evidence="4">DUF2771 family protein</fullName>
    </recommendedName>
</protein>
<dbReference type="InterPro" id="IPR024495">
    <property type="entry name" value="DUF2771"/>
</dbReference>
<feature type="signal peptide" evidence="1">
    <location>
        <begin position="1"/>
        <end position="17"/>
    </location>
</feature>
<accession>A0A318LEX0</accession>
<dbReference type="EMBL" id="MASU01000017">
    <property type="protein sequence ID" value="PXY20208.1"/>
    <property type="molecule type" value="Genomic_DNA"/>
</dbReference>
<dbReference type="OrthoDB" id="3683061at2"/>
<dbReference type="AlphaFoldDB" id="A0A318LEX0"/>
<keyword evidence="1" id="KW-0732">Signal</keyword>
<evidence type="ECO:0000313" key="3">
    <source>
        <dbReference type="Proteomes" id="UP000247892"/>
    </source>
</evidence>
<dbReference type="RefSeq" id="WP_110343279.1">
    <property type="nucleotide sequence ID" value="NZ_JBHVKT010000077.1"/>
</dbReference>
<feature type="chain" id="PRO_5039443679" description="DUF2771 family protein" evidence="1">
    <location>
        <begin position="18"/>
        <end position="167"/>
    </location>
</feature>